<keyword evidence="4" id="KW-1185">Reference proteome</keyword>
<evidence type="ECO:0000313" key="4">
    <source>
        <dbReference type="Proteomes" id="UP000054477"/>
    </source>
</evidence>
<evidence type="ECO:0000256" key="1">
    <source>
        <dbReference type="SAM" id="MobiDB-lite"/>
    </source>
</evidence>
<evidence type="ECO:0000259" key="2">
    <source>
        <dbReference type="Pfam" id="PF26609"/>
    </source>
</evidence>
<accession>A0A0C9XVJ0</accession>
<dbReference type="AlphaFoldDB" id="A0A0C9XVJ0"/>
<reference evidence="4" key="2">
    <citation type="submission" date="2015-01" db="EMBL/GenBank/DDBJ databases">
        <title>Evolutionary Origins and Diversification of the Mycorrhizal Mutualists.</title>
        <authorList>
            <consortium name="DOE Joint Genome Institute"/>
            <consortium name="Mycorrhizal Genomics Consortium"/>
            <person name="Kohler A."/>
            <person name="Kuo A."/>
            <person name="Nagy L.G."/>
            <person name="Floudas D."/>
            <person name="Copeland A."/>
            <person name="Barry K.W."/>
            <person name="Cichocki N."/>
            <person name="Veneault-Fourrey C."/>
            <person name="LaButti K."/>
            <person name="Lindquist E.A."/>
            <person name="Lipzen A."/>
            <person name="Lundell T."/>
            <person name="Morin E."/>
            <person name="Murat C."/>
            <person name="Riley R."/>
            <person name="Ohm R."/>
            <person name="Sun H."/>
            <person name="Tunlid A."/>
            <person name="Henrissat B."/>
            <person name="Grigoriev I.V."/>
            <person name="Hibbett D.S."/>
            <person name="Martin F."/>
        </authorList>
    </citation>
    <scope>NUCLEOTIDE SEQUENCE [LARGE SCALE GENOMIC DNA]</scope>
    <source>
        <strain evidence="4">LaAM-08-1</strain>
    </source>
</reference>
<gene>
    <name evidence="3" type="ORF">K443DRAFT_678193</name>
</gene>
<name>A0A0C9XVJ0_9AGAR</name>
<organism evidence="3 4">
    <name type="scientific">Laccaria amethystina LaAM-08-1</name>
    <dbReference type="NCBI Taxonomy" id="1095629"/>
    <lineage>
        <taxon>Eukaryota</taxon>
        <taxon>Fungi</taxon>
        <taxon>Dikarya</taxon>
        <taxon>Basidiomycota</taxon>
        <taxon>Agaricomycotina</taxon>
        <taxon>Agaricomycetes</taxon>
        <taxon>Agaricomycetidae</taxon>
        <taxon>Agaricales</taxon>
        <taxon>Agaricineae</taxon>
        <taxon>Hydnangiaceae</taxon>
        <taxon>Laccaria</taxon>
    </lineage>
</organism>
<dbReference type="EMBL" id="KN838603">
    <property type="protein sequence ID" value="KIK01652.1"/>
    <property type="molecule type" value="Genomic_DNA"/>
</dbReference>
<feature type="compositionally biased region" description="Acidic residues" evidence="1">
    <location>
        <begin position="379"/>
        <end position="389"/>
    </location>
</feature>
<dbReference type="Proteomes" id="UP000054477">
    <property type="component" value="Unassembled WGS sequence"/>
</dbReference>
<dbReference type="InterPro" id="IPR058504">
    <property type="entry name" value="DUF8191"/>
</dbReference>
<evidence type="ECO:0000313" key="3">
    <source>
        <dbReference type="EMBL" id="KIK01652.1"/>
    </source>
</evidence>
<proteinExistence type="predicted"/>
<feature type="domain" description="DUF8191" evidence="2">
    <location>
        <begin position="180"/>
        <end position="253"/>
    </location>
</feature>
<dbReference type="HOGENOM" id="CLU_041691_0_0_1"/>
<sequence>MSDSRPGKARTKLEIRQEQTIIAQKSEIARLKKALRVFLAEAEGSEDEDDSSSDSETTSSDSDEDVKKEEGEEGEDFDDSDDSLPTPIYIILNESWHDDHTPRCVECQGEVVEGHCAYCDKEHAWDPKLYQVSHSTESHAISTSRSRVPRSTTPLLRKSKIKLAQPPNAYIHRMGEYTQLLRRGATRLMCETFHLEFTKEDGIFAWADRNLYEEFSGPLMLPGDFWKIHLGRQIELDEDDLDGAQFLEELLEDALYFTSYLIPWETVEETPGIWVTRLAKKGSMVKILEELMGHGGKSEDSEVIELKSNGSEESDEELEDEQAKLNDVQPGPIRDLEDYDKADDEVEEDYEDETSDMLLDDPGWATRANVRDSGYPSDSEMDDEEDDNTLSDVAPAGEATADDVEFVQSDCDSDFDSDFDSDT</sequence>
<protein>
    <recommendedName>
        <fullName evidence="2">DUF8191 domain-containing protein</fullName>
    </recommendedName>
</protein>
<feature type="compositionally biased region" description="Acidic residues" evidence="1">
    <location>
        <begin position="43"/>
        <end position="53"/>
    </location>
</feature>
<dbReference type="Pfam" id="PF26609">
    <property type="entry name" value="DUF8191"/>
    <property type="match status" value="1"/>
</dbReference>
<feature type="compositionally biased region" description="Acidic residues" evidence="1">
    <location>
        <begin position="400"/>
        <end position="423"/>
    </location>
</feature>
<dbReference type="OrthoDB" id="3063271at2759"/>
<feature type="region of interest" description="Disordered" evidence="1">
    <location>
        <begin position="42"/>
        <end position="85"/>
    </location>
</feature>
<feature type="region of interest" description="Disordered" evidence="1">
    <location>
        <begin position="308"/>
        <end position="423"/>
    </location>
</feature>
<feature type="compositionally biased region" description="Acidic residues" evidence="1">
    <location>
        <begin position="337"/>
        <end position="359"/>
    </location>
</feature>
<feature type="compositionally biased region" description="Acidic residues" evidence="1">
    <location>
        <begin position="71"/>
        <end position="82"/>
    </location>
</feature>
<reference evidence="3 4" key="1">
    <citation type="submission" date="2014-04" db="EMBL/GenBank/DDBJ databases">
        <authorList>
            <consortium name="DOE Joint Genome Institute"/>
            <person name="Kuo A."/>
            <person name="Kohler A."/>
            <person name="Nagy L.G."/>
            <person name="Floudas D."/>
            <person name="Copeland A."/>
            <person name="Barry K.W."/>
            <person name="Cichocki N."/>
            <person name="Veneault-Fourrey C."/>
            <person name="LaButti K."/>
            <person name="Lindquist E.A."/>
            <person name="Lipzen A."/>
            <person name="Lundell T."/>
            <person name="Morin E."/>
            <person name="Murat C."/>
            <person name="Sun H."/>
            <person name="Tunlid A."/>
            <person name="Henrissat B."/>
            <person name="Grigoriev I.V."/>
            <person name="Hibbett D.S."/>
            <person name="Martin F."/>
            <person name="Nordberg H.P."/>
            <person name="Cantor M.N."/>
            <person name="Hua S.X."/>
        </authorList>
    </citation>
    <scope>NUCLEOTIDE SEQUENCE [LARGE SCALE GENOMIC DNA]</scope>
    <source>
        <strain evidence="3 4">LaAM-08-1</strain>
    </source>
</reference>